<dbReference type="SUPFAM" id="SSF51717">
    <property type="entry name" value="Dihydropteroate synthetase-like"/>
    <property type="match status" value="1"/>
</dbReference>
<dbReference type="Proteomes" id="UP000265882">
    <property type="component" value="Unassembled WGS sequence"/>
</dbReference>
<name>A0A3A4NZW9_ABYX5</name>
<organism evidence="4 5">
    <name type="scientific">Abyssobacteria bacterium (strain SURF_5)</name>
    <dbReference type="NCBI Taxonomy" id="2093360"/>
    <lineage>
        <taxon>Bacteria</taxon>
        <taxon>Pseudomonadati</taxon>
        <taxon>Candidatus Hydrogenedentota</taxon>
        <taxon>Candidatus Abyssobacteria</taxon>
    </lineage>
</organism>
<proteinExistence type="inferred from homology"/>
<dbReference type="EMBL" id="QZKU01000070">
    <property type="protein sequence ID" value="RJP21141.1"/>
    <property type="molecule type" value="Genomic_DNA"/>
</dbReference>
<evidence type="ECO:0000313" key="5">
    <source>
        <dbReference type="Proteomes" id="UP000265882"/>
    </source>
</evidence>
<dbReference type="NCBIfam" id="NF002142">
    <property type="entry name" value="PRK00979.1-1"/>
    <property type="match status" value="1"/>
</dbReference>
<accession>A0A3A4NZW9</accession>
<evidence type="ECO:0000256" key="3">
    <source>
        <dbReference type="ARBA" id="ARBA00022679"/>
    </source>
</evidence>
<keyword evidence="3 4" id="KW-0808">Transferase</keyword>
<protein>
    <submittedName>
        <fullName evidence="4">Tetrahydromethanopterin S-methyltransferase subunit H</fullName>
        <ecNumber evidence="4">2.1.1.86</ecNumber>
    </submittedName>
</protein>
<dbReference type="Pfam" id="PF02007">
    <property type="entry name" value="MtrH"/>
    <property type="match status" value="1"/>
</dbReference>
<evidence type="ECO:0000313" key="4">
    <source>
        <dbReference type="EMBL" id="RJP21141.1"/>
    </source>
</evidence>
<sequence>MNPFGLDAGQRVCDIGGIRVGGRPGTNPVLLIGSMFHKGDRLIASRKTASFDKDAARAYLQKLRELSSKTSIPACIDVVGNGVAEFDAYLEFLAQETPAPLCIDAWKVDVRMEAARRAGAIDILDRLIYNSLNPWSPDLEREVQEIAEIGVKHVIVGVFDEADKFSSGRIRSLEAMLPVIERGCFSSILIDTTVMNVAAMAFSLRAGVEIKQKFGLPVGCAPANGTYTWKQIRAGGSREIFAGADAAAHAIAAVWSDFLFYGPMSGTERAFAAAAVADSIKALYTFSDSRKLSAAEFHPLRRLFPEFVDQLERPQKQVKE</sequence>
<comment type="caution">
    <text evidence="4">The sequence shown here is derived from an EMBL/GenBank/DDBJ whole genome shotgun (WGS) entry which is preliminary data.</text>
</comment>
<evidence type="ECO:0000256" key="1">
    <source>
        <dbReference type="ARBA" id="ARBA00006230"/>
    </source>
</evidence>
<dbReference type="InterPro" id="IPR011005">
    <property type="entry name" value="Dihydropteroate_synth-like_sf"/>
</dbReference>
<keyword evidence="2 4" id="KW-0489">Methyltransferase</keyword>
<dbReference type="AlphaFoldDB" id="A0A3A4NZW9"/>
<dbReference type="GO" id="GO:0008168">
    <property type="term" value="F:methyltransferase activity"/>
    <property type="evidence" value="ECO:0007669"/>
    <property type="project" value="UniProtKB-KW"/>
</dbReference>
<comment type="similarity">
    <text evidence="1">Belongs to the MtrH family.</text>
</comment>
<dbReference type="GO" id="GO:0006730">
    <property type="term" value="P:one-carbon metabolic process"/>
    <property type="evidence" value="ECO:0007669"/>
    <property type="project" value="InterPro"/>
</dbReference>
<dbReference type="GO" id="GO:0032259">
    <property type="term" value="P:methylation"/>
    <property type="evidence" value="ECO:0007669"/>
    <property type="project" value="UniProtKB-KW"/>
</dbReference>
<reference evidence="4 5" key="1">
    <citation type="journal article" date="2017" name="ISME J.">
        <title>Energy and carbon metabolisms in a deep terrestrial subsurface fluid microbial community.</title>
        <authorList>
            <person name="Momper L."/>
            <person name="Jungbluth S.P."/>
            <person name="Lee M.D."/>
            <person name="Amend J.P."/>
        </authorList>
    </citation>
    <scope>NUCLEOTIDE SEQUENCE [LARGE SCALE GENOMIC DNA]</scope>
    <source>
        <strain evidence="4">SURF_5</strain>
    </source>
</reference>
<gene>
    <name evidence="4" type="ORF">C4520_10520</name>
</gene>
<dbReference type="InterPro" id="IPR023467">
    <property type="entry name" value="MeTrfase_MtrH/MtxH"/>
</dbReference>
<evidence type="ECO:0000256" key="2">
    <source>
        <dbReference type="ARBA" id="ARBA00022603"/>
    </source>
</evidence>
<dbReference type="EC" id="2.1.1.86" evidence="4"/>